<comment type="caution">
    <text evidence="2">The sequence shown here is derived from an EMBL/GenBank/DDBJ whole genome shotgun (WGS) entry which is preliminary data.</text>
</comment>
<gene>
    <name evidence="2" type="primary">folT</name>
    <name evidence="2" type="ORF">CLOACE_07800</name>
</gene>
<reference evidence="2 3" key="1">
    <citation type="submission" date="2016-06" db="EMBL/GenBank/DDBJ databases">
        <title>Genome sequence of Clostridium acetireducens DSM 10703.</title>
        <authorList>
            <person name="Poehlein A."/>
            <person name="Fluechter S."/>
            <person name="Duerre P."/>
            <person name="Daniel R."/>
        </authorList>
    </citation>
    <scope>NUCLEOTIDE SEQUENCE [LARGE SCALE GENOMIC DNA]</scope>
    <source>
        <strain evidence="2 3">DSM 10703</strain>
    </source>
</reference>
<accession>A0A1E8F061</accession>
<dbReference type="RefSeq" id="WP_070109735.1">
    <property type="nucleotide sequence ID" value="NZ_LZFO01000008.1"/>
</dbReference>
<protein>
    <submittedName>
        <fullName evidence="2">Folate transporter FolT</fullName>
    </submittedName>
</protein>
<evidence type="ECO:0000256" key="1">
    <source>
        <dbReference type="SAM" id="Phobius"/>
    </source>
</evidence>
<dbReference type="Gene3D" id="1.10.1760.20">
    <property type="match status" value="1"/>
</dbReference>
<dbReference type="Pfam" id="PF07155">
    <property type="entry name" value="ECF-ribofla_trS"/>
    <property type="match status" value="1"/>
</dbReference>
<dbReference type="AlphaFoldDB" id="A0A1E8F061"/>
<feature type="transmembrane region" description="Helical" evidence="1">
    <location>
        <begin position="71"/>
        <end position="90"/>
    </location>
</feature>
<dbReference type="NCBIfam" id="TIGR04518">
    <property type="entry name" value="ECF_S_folT_fam"/>
    <property type="match status" value="1"/>
</dbReference>
<dbReference type="STRING" id="1121290.CLAOCE_07800"/>
<keyword evidence="1" id="KW-0472">Membrane</keyword>
<keyword evidence="1" id="KW-1133">Transmembrane helix</keyword>
<sequence length="181" mass="19796">MSKIKKIVYLSILISFHVVISRFMSIETPIIRIGFGFLPNVIASIMFGPLLGGIAAATGDILGMLIFPKGAYFPGFTLTAFLGGVIYGLVLHNKKSSIKTTLLAVSIITIFINLGLNTLWLHIITGKAALAILIPRIIKSSIEFPVKVSLIYSLWKLLEKIGFTTIEKENITFNTNKNIAS</sequence>
<name>A0A1E8F061_9CLOT</name>
<proteinExistence type="predicted"/>
<dbReference type="EMBL" id="LZFO01000008">
    <property type="protein sequence ID" value="OFI06797.1"/>
    <property type="molecule type" value="Genomic_DNA"/>
</dbReference>
<dbReference type="GO" id="GO:0016020">
    <property type="term" value="C:membrane"/>
    <property type="evidence" value="ECO:0007669"/>
    <property type="project" value="InterPro"/>
</dbReference>
<feature type="transmembrane region" description="Helical" evidence="1">
    <location>
        <begin position="37"/>
        <end position="59"/>
    </location>
</feature>
<dbReference type="Proteomes" id="UP000175744">
    <property type="component" value="Unassembled WGS sequence"/>
</dbReference>
<keyword evidence="1" id="KW-0812">Transmembrane</keyword>
<evidence type="ECO:0000313" key="2">
    <source>
        <dbReference type="EMBL" id="OFI06797.1"/>
    </source>
</evidence>
<keyword evidence="3" id="KW-1185">Reference proteome</keyword>
<dbReference type="PATRIC" id="fig|1121290.3.peg.792"/>
<feature type="transmembrane region" description="Helical" evidence="1">
    <location>
        <begin position="6"/>
        <end position="25"/>
    </location>
</feature>
<organism evidence="2 3">
    <name type="scientific">Clostridium acetireducens DSM 10703</name>
    <dbReference type="NCBI Taxonomy" id="1121290"/>
    <lineage>
        <taxon>Bacteria</taxon>
        <taxon>Bacillati</taxon>
        <taxon>Bacillota</taxon>
        <taxon>Clostridia</taxon>
        <taxon>Eubacteriales</taxon>
        <taxon>Clostridiaceae</taxon>
        <taxon>Clostridium</taxon>
    </lineage>
</organism>
<evidence type="ECO:0000313" key="3">
    <source>
        <dbReference type="Proteomes" id="UP000175744"/>
    </source>
</evidence>
<feature type="transmembrane region" description="Helical" evidence="1">
    <location>
        <begin position="102"/>
        <end position="123"/>
    </location>
</feature>
<dbReference type="InterPro" id="IPR009825">
    <property type="entry name" value="ECF_substrate-spec-like"/>
</dbReference>
<dbReference type="InterPro" id="IPR030949">
    <property type="entry name" value="ECF_S_folate_fam"/>
</dbReference>